<dbReference type="GO" id="GO:0003677">
    <property type="term" value="F:DNA binding"/>
    <property type="evidence" value="ECO:0007669"/>
    <property type="project" value="InterPro"/>
</dbReference>
<comment type="caution">
    <text evidence="2">The sequence shown here is derived from an EMBL/GenBank/DDBJ whole genome shotgun (WGS) entry which is preliminary data.</text>
</comment>
<sequence>MNIDLNAMSHKDLMQLKADVEAAIKHAQIRDRREALEAAEKAAAKYGFSLDELSMSGKLKKSKTVSEPKYVNPDNLQQTWTGKGRQPKWYVEAIKGGKQPADLEI</sequence>
<evidence type="ECO:0000313" key="2">
    <source>
        <dbReference type="EMBL" id="MBM2357588.1"/>
    </source>
</evidence>
<protein>
    <submittedName>
        <fullName evidence="2">H-NS histone family protein</fullName>
    </submittedName>
</protein>
<dbReference type="SUPFAM" id="SSF81273">
    <property type="entry name" value="H-NS histone-like proteins"/>
    <property type="match status" value="1"/>
</dbReference>
<evidence type="ECO:0000259" key="1">
    <source>
        <dbReference type="SMART" id="SM00528"/>
    </source>
</evidence>
<organism evidence="2 3">
    <name type="scientific">Pseudosulfitobacter pseudonitzschiae</name>
    <dbReference type="NCBI Taxonomy" id="1402135"/>
    <lineage>
        <taxon>Bacteria</taxon>
        <taxon>Pseudomonadati</taxon>
        <taxon>Pseudomonadota</taxon>
        <taxon>Alphaproteobacteria</taxon>
        <taxon>Rhodobacterales</taxon>
        <taxon>Roseobacteraceae</taxon>
        <taxon>Pseudosulfitobacter</taxon>
    </lineage>
</organism>
<evidence type="ECO:0000313" key="3">
    <source>
        <dbReference type="Proteomes" id="UP000809337"/>
    </source>
</evidence>
<dbReference type="Gene3D" id="4.10.430.10">
    <property type="entry name" value="Histone-like protein H-NS, C-terminal domain"/>
    <property type="match status" value="1"/>
</dbReference>
<dbReference type="InterPro" id="IPR037150">
    <property type="entry name" value="H-NS_C_dom_sf"/>
</dbReference>
<dbReference type="EMBL" id="JAFBWN010000046">
    <property type="protein sequence ID" value="MBM2357588.1"/>
    <property type="molecule type" value="Genomic_DNA"/>
</dbReference>
<dbReference type="InterPro" id="IPR027444">
    <property type="entry name" value="H-NS_C_dom"/>
</dbReference>
<accession>A0A9Q2RL65</accession>
<feature type="domain" description="DNA-binding protein H-NS-like C-terminal" evidence="1">
    <location>
        <begin position="60"/>
        <end position="105"/>
    </location>
</feature>
<dbReference type="SMART" id="SM00528">
    <property type="entry name" value="HNS"/>
    <property type="match status" value="1"/>
</dbReference>
<reference evidence="2" key="1">
    <citation type="submission" date="2021-01" db="EMBL/GenBank/DDBJ databases">
        <title>Diatom-associated Roseobacters Show Island Model of Population Structure.</title>
        <authorList>
            <person name="Qu L."/>
            <person name="Feng X."/>
            <person name="Chen Y."/>
            <person name="Li L."/>
            <person name="Wang X."/>
            <person name="Hu Z."/>
            <person name="Wang H."/>
            <person name="Luo H."/>
        </authorList>
    </citation>
    <scope>NUCLEOTIDE SEQUENCE</scope>
    <source>
        <strain evidence="2">SM26-45</strain>
    </source>
</reference>
<dbReference type="Proteomes" id="UP000809337">
    <property type="component" value="Unassembled WGS sequence"/>
</dbReference>
<dbReference type="Pfam" id="PF00816">
    <property type="entry name" value="Histone_HNS"/>
    <property type="match status" value="1"/>
</dbReference>
<proteinExistence type="predicted"/>
<gene>
    <name evidence="2" type="ORF">JQX14_23865</name>
</gene>
<name>A0A9Q2RL65_9RHOB</name>
<dbReference type="AlphaFoldDB" id="A0A9Q2RL65"/>
<dbReference type="RefSeq" id="WP_224557364.1">
    <property type="nucleotide sequence ID" value="NZ_CP086766.1"/>
</dbReference>